<keyword evidence="5" id="KW-1185">Reference proteome</keyword>
<evidence type="ECO:0000256" key="2">
    <source>
        <dbReference type="SAM" id="SignalP"/>
    </source>
</evidence>
<gene>
    <name evidence="4" type="ORF">ADL29_32030</name>
</gene>
<accession>A0A0N0GWC9</accession>
<feature type="chain" id="PRO_5038435323" description="DUF4232 domain-containing protein" evidence="2">
    <location>
        <begin position="29"/>
        <end position="233"/>
    </location>
</feature>
<comment type="caution">
    <text evidence="4">The sequence shown here is derived from an EMBL/GenBank/DDBJ whole genome shotgun (WGS) entry which is preliminary data.</text>
</comment>
<keyword evidence="2" id="KW-0732">Signal</keyword>
<evidence type="ECO:0000256" key="1">
    <source>
        <dbReference type="SAM" id="MobiDB-lite"/>
    </source>
</evidence>
<dbReference type="AlphaFoldDB" id="A0A0N0GWC9"/>
<dbReference type="InterPro" id="IPR025326">
    <property type="entry name" value="DUF4232"/>
</dbReference>
<dbReference type="PROSITE" id="PS51257">
    <property type="entry name" value="PROKAR_LIPOPROTEIN"/>
    <property type="match status" value="1"/>
</dbReference>
<protein>
    <recommendedName>
        <fullName evidence="3">DUF4232 domain-containing protein</fullName>
    </recommendedName>
</protein>
<feature type="compositionally biased region" description="Gly residues" evidence="1">
    <location>
        <begin position="82"/>
        <end position="94"/>
    </location>
</feature>
<organism evidence="4 5">
    <name type="scientific">Streptomyces chattanoogensis</name>
    <dbReference type="NCBI Taxonomy" id="66876"/>
    <lineage>
        <taxon>Bacteria</taxon>
        <taxon>Bacillati</taxon>
        <taxon>Actinomycetota</taxon>
        <taxon>Actinomycetes</taxon>
        <taxon>Kitasatosporales</taxon>
        <taxon>Streptomycetaceae</taxon>
        <taxon>Streptomyces</taxon>
    </lineage>
</organism>
<evidence type="ECO:0000313" key="5">
    <source>
        <dbReference type="Proteomes" id="UP000037982"/>
    </source>
</evidence>
<dbReference type="Proteomes" id="UP000037982">
    <property type="component" value="Unassembled WGS sequence"/>
</dbReference>
<feature type="region of interest" description="Disordered" evidence="1">
    <location>
        <begin position="33"/>
        <end position="115"/>
    </location>
</feature>
<dbReference type="PATRIC" id="fig|66876.3.peg.7058"/>
<feature type="signal peptide" evidence="2">
    <location>
        <begin position="1"/>
        <end position="28"/>
    </location>
</feature>
<dbReference type="Pfam" id="PF14016">
    <property type="entry name" value="DUF4232"/>
    <property type="match status" value="1"/>
</dbReference>
<sequence>MSHRITLRRGRKAAAATLIAAAAAVALTACEGGKADAGASPAGSVRTDDRSPAKDSPEAPTSQDGSAKGQGTTPAQNISSGRNGGNNSGNGGGSTRCTTDTLQAGWGGGRPDMHSDAQQTATVRLKNTGSRTCTLGGFPGVQIKGKDGGTLDLPRSAKKPVTLQLKPGAHASFTMALLPSVNGDDKKVEPGTVLITPPNEKKNFTLKWPYGGAILDQSGATHPGTYVNPIAVG</sequence>
<evidence type="ECO:0000259" key="3">
    <source>
        <dbReference type="Pfam" id="PF14016"/>
    </source>
</evidence>
<reference evidence="5" key="1">
    <citation type="submission" date="2015-07" db="EMBL/GenBank/DDBJ databases">
        <authorList>
            <person name="Ju K.-S."/>
            <person name="Doroghazi J.R."/>
            <person name="Metcalf W.W."/>
        </authorList>
    </citation>
    <scope>NUCLEOTIDE SEQUENCE [LARGE SCALE GENOMIC DNA]</scope>
    <source>
        <strain evidence="5">NRRL ISP-5002</strain>
    </source>
</reference>
<feature type="compositionally biased region" description="Polar residues" evidence="1">
    <location>
        <begin position="59"/>
        <end position="78"/>
    </location>
</feature>
<name>A0A0N0GWC9_9ACTN</name>
<proteinExistence type="predicted"/>
<evidence type="ECO:0000313" key="4">
    <source>
        <dbReference type="EMBL" id="KPC59962.1"/>
    </source>
</evidence>
<dbReference type="RefSeq" id="WP_053927037.1">
    <property type="nucleotide sequence ID" value="NZ_LGKG01000169.1"/>
</dbReference>
<dbReference type="EMBL" id="LGKG01000169">
    <property type="protein sequence ID" value="KPC59962.1"/>
    <property type="molecule type" value="Genomic_DNA"/>
</dbReference>
<feature type="domain" description="DUF4232" evidence="3">
    <location>
        <begin position="97"/>
        <end position="212"/>
    </location>
</feature>
<feature type="compositionally biased region" description="Basic and acidic residues" evidence="1">
    <location>
        <begin position="46"/>
        <end position="57"/>
    </location>
</feature>